<accession>A0A3Q0SEB1</accession>
<keyword evidence="1" id="KW-0472">Membrane</keyword>
<evidence type="ECO:0000313" key="4">
    <source>
        <dbReference type="Proteomes" id="UP000261340"/>
    </source>
</evidence>
<dbReference type="Gene3D" id="2.60.120.10">
    <property type="entry name" value="Jelly Rolls"/>
    <property type="match status" value="1"/>
</dbReference>
<evidence type="ECO:0000259" key="2">
    <source>
        <dbReference type="PROSITE" id="PS50042"/>
    </source>
</evidence>
<dbReference type="InterPro" id="IPR014710">
    <property type="entry name" value="RmlC-like_jellyroll"/>
</dbReference>
<protein>
    <recommendedName>
        <fullName evidence="2">Cyclic nucleotide-binding domain-containing protein</fullName>
    </recommendedName>
</protein>
<dbReference type="InterPro" id="IPR018490">
    <property type="entry name" value="cNMP-bd_dom_sf"/>
</dbReference>
<dbReference type="CDD" id="cd00038">
    <property type="entry name" value="CAP_ED"/>
    <property type="match status" value="1"/>
</dbReference>
<reference evidence="3" key="1">
    <citation type="submission" date="2025-08" db="UniProtKB">
        <authorList>
            <consortium name="Ensembl"/>
        </authorList>
    </citation>
    <scope>IDENTIFICATION</scope>
</reference>
<dbReference type="Ensembl" id="ENSACIT00000021924.1">
    <property type="protein sequence ID" value="ENSACIP00000021371.1"/>
    <property type="gene ID" value="ENSACIG00000016587.1"/>
</dbReference>
<dbReference type="SMART" id="SM00100">
    <property type="entry name" value="cNMP"/>
    <property type="match status" value="1"/>
</dbReference>
<keyword evidence="1" id="KW-1133">Transmembrane helix</keyword>
<name>A0A3Q0SEB1_AMPCI</name>
<dbReference type="AlphaFoldDB" id="A0A3Q0SEB1"/>
<keyword evidence="1" id="KW-0812">Transmembrane</keyword>
<dbReference type="InterPro" id="IPR050397">
    <property type="entry name" value="Env_Response_Regulators"/>
</dbReference>
<evidence type="ECO:0000313" key="3">
    <source>
        <dbReference type="Ensembl" id="ENSACIP00000021371.1"/>
    </source>
</evidence>
<proteinExistence type="predicted"/>
<organism evidence="3 4">
    <name type="scientific">Amphilophus citrinellus</name>
    <name type="common">Midas cichlid</name>
    <name type="synonym">Cichlasoma citrinellum</name>
    <dbReference type="NCBI Taxonomy" id="61819"/>
    <lineage>
        <taxon>Eukaryota</taxon>
        <taxon>Metazoa</taxon>
        <taxon>Chordata</taxon>
        <taxon>Craniata</taxon>
        <taxon>Vertebrata</taxon>
        <taxon>Euteleostomi</taxon>
        <taxon>Actinopterygii</taxon>
        <taxon>Neopterygii</taxon>
        <taxon>Teleostei</taxon>
        <taxon>Neoteleostei</taxon>
        <taxon>Acanthomorphata</taxon>
        <taxon>Ovalentaria</taxon>
        <taxon>Cichlomorphae</taxon>
        <taxon>Cichliformes</taxon>
        <taxon>Cichlidae</taxon>
        <taxon>New World cichlids</taxon>
        <taxon>Cichlasomatinae</taxon>
        <taxon>Heroini</taxon>
        <taxon>Amphilophus</taxon>
    </lineage>
</organism>
<dbReference type="InterPro" id="IPR000595">
    <property type="entry name" value="cNMP-bd_dom"/>
</dbReference>
<feature type="transmembrane region" description="Helical" evidence="1">
    <location>
        <begin position="18"/>
        <end position="39"/>
    </location>
</feature>
<dbReference type="PROSITE" id="PS50042">
    <property type="entry name" value="CNMP_BINDING_3"/>
    <property type="match status" value="1"/>
</dbReference>
<sequence>MYVINCPPLWFLSFQMSLKLVLCIPVVICYLCYFIDLEAQEAPKYRFRKRDKVMFYGRKIMRKSTSSLVGTSSSSRPRLKKKQKMLNIAKKILRFKKEVPTLQAKEPPPSVLEADLTEFDVANSHLPSEVLYMLKNVRVLGHFEKPLFLELCKHMVFLQFQQGEYVFRPGQPDSSIYVVQDGKLELCLTGTDGKESVVKEVYPGDSVHSLLSILDVITGHQKPYRTVSARAAEVSTVLRLPVEAFLSIFEKYPESLVRVVQVSYIMLIIAQCVCVYSEWSSSLSSTIHYLHLFL</sequence>
<dbReference type="GeneTree" id="ENSGT00940000159130"/>
<dbReference type="PANTHER" id="PTHR24567:SF28">
    <property type="entry name" value="LISTERIOLYSIN REGULATORY PROTEIN"/>
    <property type="match status" value="1"/>
</dbReference>
<dbReference type="FunFam" id="2.60.120.10:FF:000012">
    <property type="entry name" value="neuropathy target esterase isoform X2"/>
    <property type="match status" value="1"/>
</dbReference>
<dbReference type="Pfam" id="PF00027">
    <property type="entry name" value="cNMP_binding"/>
    <property type="match status" value="1"/>
</dbReference>
<evidence type="ECO:0000256" key="1">
    <source>
        <dbReference type="SAM" id="Phobius"/>
    </source>
</evidence>
<dbReference type="GO" id="GO:0005829">
    <property type="term" value="C:cytosol"/>
    <property type="evidence" value="ECO:0007669"/>
    <property type="project" value="TreeGrafter"/>
</dbReference>
<reference evidence="3" key="2">
    <citation type="submission" date="2025-09" db="UniProtKB">
        <authorList>
            <consortium name="Ensembl"/>
        </authorList>
    </citation>
    <scope>IDENTIFICATION</scope>
</reference>
<keyword evidence="4" id="KW-1185">Reference proteome</keyword>
<dbReference type="STRING" id="61819.ENSACIP00000021371"/>
<dbReference type="GO" id="GO:0003700">
    <property type="term" value="F:DNA-binding transcription factor activity"/>
    <property type="evidence" value="ECO:0007669"/>
    <property type="project" value="TreeGrafter"/>
</dbReference>
<dbReference type="PANTHER" id="PTHR24567">
    <property type="entry name" value="CRP FAMILY TRANSCRIPTIONAL REGULATORY PROTEIN"/>
    <property type="match status" value="1"/>
</dbReference>
<dbReference type="OMA" id="VICYLCY"/>
<feature type="domain" description="Cyclic nucleotide-binding" evidence="2">
    <location>
        <begin position="139"/>
        <end position="249"/>
    </location>
</feature>
<dbReference type="Proteomes" id="UP000261340">
    <property type="component" value="Unplaced"/>
</dbReference>
<dbReference type="SUPFAM" id="SSF51206">
    <property type="entry name" value="cAMP-binding domain-like"/>
    <property type="match status" value="1"/>
</dbReference>